<dbReference type="PANTHER" id="PTHR21301">
    <property type="entry name" value="REVERSE TRANSCRIPTASE"/>
    <property type="match status" value="1"/>
</dbReference>
<organism evidence="2 3">
    <name type="scientific">Octopus sinensis</name>
    <name type="common">East Asian common octopus</name>
    <dbReference type="NCBI Taxonomy" id="2607531"/>
    <lineage>
        <taxon>Eukaryota</taxon>
        <taxon>Metazoa</taxon>
        <taxon>Spiralia</taxon>
        <taxon>Lophotrochozoa</taxon>
        <taxon>Mollusca</taxon>
        <taxon>Cephalopoda</taxon>
        <taxon>Coleoidea</taxon>
        <taxon>Octopodiformes</taxon>
        <taxon>Octopoda</taxon>
        <taxon>Incirrata</taxon>
        <taxon>Octopodidae</taxon>
        <taxon>Octopus</taxon>
    </lineage>
</organism>
<dbReference type="PANTHER" id="PTHR21301:SF10">
    <property type="entry name" value="REVERSE TRANSCRIPTASE DOMAIN-CONTAINING PROTEIN"/>
    <property type="match status" value="1"/>
</dbReference>
<dbReference type="RefSeq" id="XP_029636825.1">
    <property type="nucleotide sequence ID" value="XM_029780965.1"/>
</dbReference>
<dbReference type="AlphaFoldDB" id="A0A6P7SF94"/>
<dbReference type="KEGG" id="osn:115212125"/>
<evidence type="ECO:0000313" key="2">
    <source>
        <dbReference type="Proteomes" id="UP000515154"/>
    </source>
</evidence>
<dbReference type="Proteomes" id="UP000515154">
    <property type="component" value="Linkage group LG5"/>
</dbReference>
<accession>A0A6P7SF94</accession>
<evidence type="ECO:0000313" key="3">
    <source>
        <dbReference type="RefSeq" id="XP_029636825.1"/>
    </source>
</evidence>
<name>A0A6P7SF94_9MOLL</name>
<evidence type="ECO:0000259" key="1">
    <source>
        <dbReference type="PROSITE" id="PS50878"/>
    </source>
</evidence>
<dbReference type="InterPro" id="IPR000477">
    <property type="entry name" value="RT_dom"/>
</dbReference>
<dbReference type="Pfam" id="PF00078">
    <property type="entry name" value="RVT_1"/>
    <property type="match status" value="1"/>
</dbReference>
<keyword evidence="2" id="KW-1185">Reference proteome</keyword>
<proteinExistence type="predicted"/>
<protein>
    <submittedName>
        <fullName evidence="3">Uncharacterized protein LOC115212125</fullName>
    </submittedName>
</protein>
<sequence>MDFLKHIPTTVSEGTILASFDITNPYTNIPHTLGLEAVKHWVKRHSRCINEHFKTDFIIKATRLVLEENTFRFDNKIYQQKKGLAKGTKFAPSYANLVIGYLEGNLYKEVGKIFDPNFKEGNVKLYLDDYFIFWDGSKEDLPTFHNILNTLHPSIKLTTEKATMNYHS</sequence>
<gene>
    <name evidence="3" type="primary">LOC115212125</name>
</gene>
<dbReference type="PROSITE" id="PS50878">
    <property type="entry name" value="RT_POL"/>
    <property type="match status" value="1"/>
</dbReference>
<reference evidence="3" key="1">
    <citation type="submission" date="2025-08" db="UniProtKB">
        <authorList>
            <consortium name="RefSeq"/>
        </authorList>
    </citation>
    <scope>IDENTIFICATION</scope>
</reference>
<feature type="domain" description="Reverse transcriptase" evidence="1">
    <location>
        <begin position="1"/>
        <end position="168"/>
    </location>
</feature>